<dbReference type="SUPFAM" id="SSF49562">
    <property type="entry name" value="C2 domain (Calcium/lipid-binding domain, CaLB)"/>
    <property type="match status" value="2"/>
</dbReference>
<evidence type="ECO:0000259" key="9">
    <source>
        <dbReference type="PROSITE" id="PS50004"/>
    </source>
</evidence>
<evidence type="ECO:0000256" key="1">
    <source>
        <dbReference type="ARBA" id="ARBA00004370"/>
    </source>
</evidence>
<keyword evidence="7" id="KW-1015">Disulfide bond</keyword>
<organism evidence="11 12">
    <name type="scientific">Polypterus senegalus</name>
    <name type="common">Senegal bichir</name>
    <dbReference type="NCBI Taxonomy" id="55291"/>
    <lineage>
        <taxon>Eukaryota</taxon>
        <taxon>Metazoa</taxon>
        <taxon>Chordata</taxon>
        <taxon>Craniata</taxon>
        <taxon>Vertebrata</taxon>
        <taxon>Euteleostomi</taxon>
        <taxon>Actinopterygii</taxon>
        <taxon>Polypteriformes</taxon>
        <taxon>Polypteridae</taxon>
        <taxon>Polypterus</taxon>
    </lineage>
</organism>
<dbReference type="GO" id="GO:0016020">
    <property type="term" value="C:membrane"/>
    <property type="evidence" value="ECO:0007669"/>
    <property type="project" value="UniProtKB-SubCell"/>
</dbReference>
<feature type="signal peptide" evidence="8">
    <location>
        <begin position="1"/>
        <end position="26"/>
    </location>
</feature>
<feature type="non-terminal residue" evidence="11">
    <location>
        <position position="1190"/>
    </location>
</feature>
<evidence type="ECO:0000256" key="5">
    <source>
        <dbReference type="ARBA" id="ARBA00022852"/>
    </source>
</evidence>
<accession>A0A8X7XAD9</accession>
<dbReference type="Pfam" id="PF00168">
    <property type="entry name" value="C2"/>
    <property type="match status" value="2"/>
</dbReference>
<comment type="similarity">
    <text evidence="3">Belongs to the complement C6/C7/C8/C9 family.</text>
</comment>
<dbReference type="InterPro" id="IPR035892">
    <property type="entry name" value="C2_domain_sf"/>
</dbReference>
<feature type="domain" description="MACPF" evidence="10">
    <location>
        <begin position="31"/>
        <end position="382"/>
    </location>
</feature>
<keyword evidence="5" id="KW-0204">Cytolysis</keyword>
<comment type="subcellular location">
    <subcellularLocation>
        <location evidence="1">Membrane</location>
    </subcellularLocation>
    <subcellularLocation>
        <location evidence="2">Secreted</location>
    </subcellularLocation>
</comment>
<dbReference type="SMR" id="A0A8X7XAD9"/>
<evidence type="ECO:0000256" key="7">
    <source>
        <dbReference type="ARBA" id="ARBA00023157"/>
    </source>
</evidence>
<comment type="caution">
    <text evidence="11">The sequence shown here is derived from an EMBL/GenBank/DDBJ whole genome shotgun (WGS) entry which is preliminary data.</text>
</comment>
<dbReference type="GO" id="GO:0005576">
    <property type="term" value="C:extracellular region"/>
    <property type="evidence" value="ECO:0007669"/>
    <property type="project" value="UniProtKB-SubCell"/>
</dbReference>
<dbReference type="InterPro" id="IPR052784">
    <property type="entry name" value="Perforin-1_pore-forming"/>
</dbReference>
<gene>
    <name evidence="11" type="primary">Prf1_4</name>
    <name evidence="11" type="ORF">GTO96_0002323</name>
</gene>
<feature type="domain" description="C2" evidence="9">
    <location>
        <begin position="397"/>
        <end position="519"/>
    </location>
</feature>
<dbReference type="GO" id="GO:0001913">
    <property type="term" value="P:T cell mediated cytotoxicity"/>
    <property type="evidence" value="ECO:0007669"/>
    <property type="project" value="TreeGrafter"/>
</dbReference>
<reference evidence="11 12" key="1">
    <citation type="journal article" date="2021" name="Cell">
        <title>Tracing the genetic footprints of vertebrate landing in non-teleost ray-finned fishes.</title>
        <authorList>
            <person name="Bi X."/>
            <person name="Wang K."/>
            <person name="Yang L."/>
            <person name="Pan H."/>
            <person name="Jiang H."/>
            <person name="Wei Q."/>
            <person name="Fang M."/>
            <person name="Yu H."/>
            <person name="Zhu C."/>
            <person name="Cai Y."/>
            <person name="He Y."/>
            <person name="Gan X."/>
            <person name="Zeng H."/>
            <person name="Yu D."/>
            <person name="Zhu Y."/>
            <person name="Jiang H."/>
            <person name="Qiu Q."/>
            <person name="Yang H."/>
            <person name="Zhang Y.E."/>
            <person name="Wang W."/>
            <person name="Zhu M."/>
            <person name="He S."/>
            <person name="Zhang G."/>
        </authorList>
    </citation>
    <scope>NUCLEOTIDE SEQUENCE [LARGE SCALE GENOMIC DNA]</scope>
    <source>
        <strain evidence="11">Bchr_013</strain>
    </source>
</reference>
<evidence type="ECO:0000256" key="2">
    <source>
        <dbReference type="ARBA" id="ARBA00004613"/>
    </source>
</evidence>
<dbReference type="PROSITE" id="PS50004">
    <property type="entry name" value="C2"/>
    <property type="match status" value="2"/>
</dbReference>
<keyword evidence="4" id="KW-0964">Secreted</keyword>
<dbReference type="PANTHER" id="PTHR46096">
    <property type="entry name" value="PERFORIN-1"/>
    <property type="match status" value="1"/>
</dbReference>
<dbReference type="PROSITE" id="PS00279">
    <property type="entry name" value="MACPF_1"/>
    <property type="match status" value="2"/>
</dbReference>
<dbReference type="PROSITE" id="PS51412">
    <property type="entry name" value="MACPF_2"/>
    <property type="match status" value="2"/>
</dbReference>
<evidence type="ECO:0000259" key="10">
    <source>
        <dbReference type="PROSITE" id="PS51412"/>
    </source>
</evidence>
<dbReference type="Pfam" id="PF01823">
    <property type="entry name" value="MACPF"/>
    <property type="match status" value="2"/>
</dbReference>
<evidence type="ECO:0000256" key="8">
    <source>
        <dbReference type="SAM" id="SignalP"/>
    </source>
</evidence>
<protein>
    <submittedName>
        <fullName evidence="11">PERF protein</fullName>
    </submittedName>
</protein>
<dbReference type="PANTHER" id="PTHR46096:SF5">
    <property type="entry name" value="PERFORIN 1.2 PRECURSOR-RELATED"/>
    <property type="match status" value="1"/>
</dbReference>
<dbReference type="GO" id="GO:0051607">
    <property type="term" value="P:defense response to virus"/>
    <property type="evidence" value="ECO:0007669"/>
    <property type="project" value="TreeGrafter"/>
</dbReference>
<dbReference type="InterPro" id="IPR037300">
    <property type="entry name" value="Perforin-1_C2"/>
</dbReference>
<evidence type="ECO:0000256" key="3">
    <source>
        <dbReference type="ARBA" id="ARBA00009214"/>
    </source>
</evidence>
<dbReference type="InterPro" id="IPR020863">
    <property type="entry name" value="MACPF_CS"/>
</dbReference>
<dbReference type="Gene3D" id="2.60.40.150">
    <property type="entry name" value="C2 domain"/>
    <property type="match status" value="2"/>
</dbReference>
<dbReference type="GO" id="GO:0001771">
    <property type="term" value="P:immunological synapse formation"/>
    <property type="evidence" value="ECO:0007669"/>
    <property type="project" value="TreeGrafter"/>
</dbReference>
<dbReference type="GO" id="GO:0140911">
    <property type="term" value="F:pore-forming activity"/>
    <property type="evidence" value="ECO:0007669"/>
    <property type="project" value="InterPro"/>
</dbReference>
<feature type="domain" description="MACPF" evidence="10">
    <location>
        <begin position="622"/>
        <end position="973"/>
    </location>
</feature>
<dbReference type="InterPro" id="IPR020864">
    <property type="entry name" value="MACPF"/>
</dbReference>
<feature type="domain" description="C2" evidence="9">
    <location>
        <begin position="988"/>
        <end position="1105"/>
    </location>
</feature>
<dbReference type="SMART" id="SM00457">
    <property type="entry name" value="MACPF"/>
    <property type="match status" value="2"/>
</dbReference>
<dbReference type="InterPro" id="IPR000008">
    <property type="entry name" value="C2_dom"/>
</dbReference>
<proteinExistence type="inferred from homology"/>
<feature type="non-terminal residue" evidence="11">
    <location>
        <position position="1"/>
    </location>
</feature>
<evidence type="ECO:0000256" key="4">
    <source>
        <dbReference type="ARBA" id="ARBA00022525"/>
    </source>
</evidence>
<dbReference type="SMART" id="SM00239">
    <property type="entry name" value="C2"/>
    <property type="match status" value="2"/>
</dbReference>
<sequence length="1190" mass="132605">MTGLGWQAFFLSSFVIFFMLPATATSCKIVPISECKNAEFVPGYNLGGEGFDIITMERKGAYVINMDMVDRANGTCKLCTNTYQNRVQQKLPASMVDWRPLPQCQMKVASSMYESSESLVNNTGSSMTNSWKVGLEITADPRFQPSMMLGGSHSRAANFAMEKSKKDKYSFSSQEVHCGFYRYRVSSTPVVSEEFSQSFKALPDQYSSVTKSQYRALIDIYGTHFMRQVTLGGKIKSVTAIKTCEASMKGLSDTAVKDCLDVEASATIMQVAKVKTEAHFCKEKLEKLGNSQSFSGTFSERHSEVIGGQIDGGDLLFSSQSDPGAYKQWLSSLKTTPDVVLYSVAPLHQIFPKDVRSGQLKSALKDYILENALLRSCSSKCSAGSHTSAREPCNCMCHGDNAVKANCCPVEKGLAKLTVKNLRATGLSGDIWTKTDGSVKVSFGSNIRRTKVINENNNPVWRETFYFDDIKISMADQLTFQVYDMDSKWNSDLLGKCSFQVKSGNVNDMCAFTRGTFYFSYSLQCAPSLGGPQCADYIPSPMSTELMKSYVSRNAIRIPESLLPHLYRGYVPWPQRSFNRTKENSAQPPDEMEMRLVLLSLASLTFVFFTRPLRVEACRIATSSECAKAQFVPGHNLGGEGFNIVTMKRTGAYVINMDKVDKANGTCMLCTNTHEKKVQQKLPISMVDWRPVPRCKMSVYSKVYESSESLLNNTGSNIKNDWKVGLEIKADPRFQPSLMLGGSHSRAANFAMEKSKKDKYSFAKHEVHCEFYKYRVQSTPVVSDEFSQSFKALPNRYSRDTKSQYRSIIDIYGTHFMRQVSLGGRVKSITAIKTCEASLNGLTDSAVKDCLDVEASATILQMATVKTEAHFCREKLKKLKNSQSFSATFNERHSEISGGEMNVGDLLFSSTSDPKAYSNWFPSLKSTPDVISYSLAPLHRLFPKDPRSKHLKSALKDYIFEHAVLRSCSSKCSVGSRTSVREPCNCVCHGDNAVKANCCPVEKGLAKLTVKNMRATGLWGDYFTKTDGSVKASYGAEFQRTAVIDNNDNPVWRDTFNFDNIKLSMTNNLIFEVYDADYNWNSDLLGKCTISLKNGDHDSLCALNHGTFYYSYKVTCAPSLGGAECDEYIPSGMSTELTKSYVSRNAIHVPLSLLPQLYHGYVPWPLNGTQEHTVKNPDLRMKNKTMFSPI</sequence>
<dbReference type="AlphaFoldDB" id="A0A8X7XAD9"/>
<keyword evidence="6" id="KW-0472">Membrane</keyword>
<dbReference type="GO" id="GO:0031640">
    <property type="term" value="P:killing of cells of another organism"/>
    <property type="evidence" value="ECO:0007669"/>
    <property type="project" value="UniProtKB-KW"/>
</dbReference>
<feature type="chain" id="PRO_5036493738" evidence="8">
    <location>
        <begin position="27"/>
        <end position="1190"/>
    </location>
</feature>
<dbReference type="GO" id="GO:0022829">
    <property type="term" value="F:wide pore channel activity"/>
    <property type="evidence" value="ECO:0007669"/>
    <property type="project" value="TreeGrafter"/>
</dbReference>
<keyword evidence="8" id="KW-0732">Signal</keyword>
<dbReference type="EMBL" id="JAATIS010003638">
    <property type="protein sequence ID" value="KAG2464512.1"/>
    <property type="molecule type" value="Genomic_DNA"/>
</dbReference>
<evidence type="ECO:0000313" key="12">
    <source>
        <dbReference type="Proteomes" id="UP000886611"/>
    </source>
</evidence>
<dbReference type="CDD" id="cd04032">
    <property type="entry name" value="C2_Perforin"/>
    <property type="match status" value="1"/>
</dbReference>
<evidence type="ECO:0000313" key="11">
    <source>
        <dbReference type="EMBL" id="KAG2464512.1"/>
    </source>
</evidence>
<dbReference type="Proteomes" id="UP000886611">
    <property type="component" value="Unassembled WGS sequence"/>
</dbReference>
<evidence type="ECO:0000256" key="6">
    <source>
        <dbReference type="ARBA" id="ARBA00023136"/>
    </source>
</evidence>
<name>A0A8X7XAD9_POLSE</name>
<keyword evidence="12" id="KW-1185">Reference proteome</keyword>
<dbReference type="GO" id="GO:0005509">
    <property type="term" value="F:calcium ion binding"/>
    <property type="evidence" value="ECO:0007669"/>
    <property type="project" value="InterPro"/>
</dbReference>